<reference evidence="7" key="2">
    <citation type="submission" date="2021-10" db="EMBL/GenBank/DDBJ databases">
        <title>Phylogenomics reveals ancestral predisposition of the termite-cultivated fungus Termitomyces towards a domesticated lifestyle.</title>
        <authorList>
            <person name="Auxier B."/>
            <person name="Grum-Grzhimaylo A."/>
            <person name="Cardenas M.E."/>
            <person name="Lodge J.D."/>
            <person name="Laessoe T."/>
            <person name="Pedersen O."/>
            <person name="Smith M.E."/>
            <person name="Kuyper T.W."/>
            <person name="Franco-Molano E.A."/>
            <person name="Baroni T.J."/>
            <person name="Aanen D.K."/>
        </authorList>
    </citation>
    <scope>NUCLEOTIDE SEQUENCE</scope>
    <source>
        <strain evidence="7">D49</strain>
    </source>
</reference>
<gene>
    <name evidence="7" type="ORF">H0H81_003576</name>
</gene>
<dbReference type="Proteomes" id="UP000717328">
    <property type="component" value="Unassembled WGS sequence"/>
</dbReference>
<feature type="compositionally biased region" description="Low complexity" evidence="5">
    <location>
        <begin position="358"/>
        <end position="379"/>
    </location>
</feature>
<evidence type="ECO:0000256" key="1">
    <source>
        <dbReference type="ARBA" id="ARBA00004167"/>
    </source>
</evidence>
<dbReference type="OrthoDB" id="3263296at2759"/>
<dbReference type="PANTHER" id="PTHR15549">
    <property type="entry name" value="PAIRED IMMUNOGLOBULIN-LIKE TYPE 2 RECEPTOR"/>
    <property type="match status" value="1"/>
</dbReference>
<evidence type="ECO:0000256" key="3">
    <source>
        <dbReference type="ARBA" id="ARBA00022989"/>
    </source>
</evidence>
<protein>
    <submittedName>
        <fullName evidence="7">Uncharacterized protein</fullName>
    </submittedName>
</protein>
<feature type="compositionally biased region" description="Low complexity" evidence="5">
    <location>
        <begin position="415"/>
        <end position="432"/>
    </location>
</feature>
<feature type="region of interest" description="Disordered" evidence="5">
    <location>
        <begin position="231"/>
        <end position="262"/>
    </location>
</feature>
<evidence type="ECO:0000256" key="5">
    <source>
        <dbReference type="SAM" id="MobiDB-lite"/>
    </source>
</evidence>
<comment type="caution">
    <text evidence="7">The sequence shown here is derived from an EMBL/GenBank/DDBJ whole genome shotgun (WGS) entry which is preliminary data.</text>
</comment>
<dbReference type="EMBL" id="JABCKI010000096">
    <property type="protein sequence ID" value="KAG5652807.1"/>
    <property type="molecule type" value="Genomic_DNA"/>
</dbReference>
<evidence type="ECO:0000256" key="6">
    <source>
        <dbReference type="SAM" id="Phobius"/>
    </source>
</evidence>
<comment type="subcellular location">
    <subcellularLocation>
        <location evidence="1">Membrane</location>
        <topology evidence="1">Single-pass membrane protein</topology>
    </subcellularLocation>
</comment>
<feature type="compositionally biased region" description="Basic residues" evidence="5">
    <location>
        <begin position="1"/>
        <end position="16"/>
    </location>
</feature>
<proteinExistence type="predicted"/>
<sequence>MNHDTRSHRRRSRRLAVRQLRPGPIDEEDRDRPSRTTISDTETTSSTSQLTLPTRVRPPIVVSSTTAQSSTSVSTTASTSSSSSPPIIPIVLPTTSPASSSTSQSTSSSSSTSPVSTPSSIRSPVVLPTSAPTSQPTTAADRAIPSTPSSSQPDASGTAVPAQVASGAISTGALGGIIGGSIAGAGLIILIIILLIVSPPTPIPNNLSPPPQKRQRKKSLENIVFNADQFRRSANLLNDPPTPPEKSPEQKVQQQQAPRRPRPPTIIEQHLRAPAVPHASAAVPYSEHAPRVADPYGHYAASAAQYNVGMYGADGQVARDPYADVYGASNPTGAAYGQYPAYGQGQGQAYGAPPPPQYQQYQQYQQQQYQQPQRQYPGQFQGSFVPGQVIPGSRTATPQPQGQQQQQSNPFASPARAKSASALTAARAAAATPVPRQYVNRQGSLPLPGGAPAAHNEPPARYADVQRAANDDSRLGTPTQHQRSPSSQTMYDQDDAYGGI</sequence>
<feature type="region of interest" description="Disordered" evidence="5">
    <location>
        <begin position="1"/>
        <end position="159"/>
    </location>
</feature>
<evidence type="ECO:0000313" key="7">
    <source>
        <dbReference type="EMBL" id="KAG5652807.1"/>
    </source>
</evidence>
<evidence type="ECO:0000313" key="8">
    <source>
        <dbReference type="Proteomes" id="UP000717328"/>
    </source>
</evidence>
<dbReference type="GO" id="GO:0071944">
    <property type="term" value="C:cell periphery"/>
    <property type="evidence" value="ECO:0007669"/>
    <property type="project" value="UniProtKB-ARBA"/>
</dbReference>
<dbReference type="PANTHER" id="PTHR15549:SF33">
    <property type="entry name" value="MEMBRANE PROTEIN WSC4, PUTATIVE (AFU_ORTHOLOGUE AFUA_5G09020)-RELATED"/>
    <property type="match status" value="1"/>
</dbReference>
<evidence type="ECO:0000256" key="2">
    <source>
        <dbReference type="ARBA" id="ARBA00022692"/>
    </source>
</evidence>
<feature type="transmembrane region" description="Helical" evidence="6">
    <location>
        <begin position="173"/>
        <end position="197"/>
    </location>
</feature>
<feature type="compositionally biased region" description="Low complexity" evidence="5">
    <location>
        <begin position="35"/>
        <end position="140"/>
    </location>
</feature>
<name>A0A9P7GTE6_9AGAR</name>
<keyword evidence="2 6" id="KW-0812">Transmembrane</keyword>
<feature type="region of interest" description="Disordered" evidence="5">
    <location>
        <begin position="346"/>
        <end position="500"/>
    </location>
</feature>
<dbReference type="AlphaFoldDB" id="A0A9P7GTE6"/>
<keyword evidence="8" id="KW-1185">Reference proteome</keyword>
<evidence type="ECO:0000256" key="4">
    <source>
        <dbReference type="ARBA" id="ARBA00023136"/>
    </source>
</evidence>
<reference evidence="7" key="1">
    <citation type="submission" date="2021-02" db="EMBL/GenBank/DDBJ databases">
        <authorList>
            <person name="Nieuwenhuis M."/>
            <person name="Van De Peppel L.J.J."/>
        </authorList>
    </citation>
    <scope>NUCLEOTIDE SEQUENCE</scope>
    <source>
        <strain evidence="7">D49</strain>
    </source>
</reference>
<dbReference type="InterPro" id="IPR051694">
    <property type="entry name" value="Immunoregulatory_rcpt-like"/>
</dbReference>
<keyword evidence="4 6" id="KW-0472">Membrane</keyword>
<feature type="compositionally biased region" description="Low complexity" evidence="5">
    <location>
        <begin position="398"/>
        <end position="407"/>
    </location>
</feature>
<feature type="compositionally biased region" description="Polar residues" evidence="5">
    <location>
        <begin position="146"/>
        <end position="155"/>
    </location>
</feature>
<organism evidence="7 8">
    <name type="scientific">Sphagnurus paluster</name>
    <dbReference type="NCBI Taxonomy" id="117069"/>
    <lineage>
        <taxon>Eukaryota</taxon>
        <taxon>Fungi</taxon>
        <taxon>Dikarya</taxon>
        <taxon>Basidiomycota</taxon>
        <taxon>Agaricomycotina</taxon>
        <taxon>Agaricomycetes</taxon>
        <taxon>Agaricomycetidae</taxon>
        <taxon>Agaricales</taxon>
        <taxon>Tricholomatineae</taxon>
        <taxon>Lyophyllaceae</taxon>
        <taxon>Sphagnurus</taxon>
    </lineage>
</organism>
<accession>A0A9P7GTE6</accession>
<feature type="compositionally biased region" description="Polar residues" evidence="5">
    <location>
        <begin position="476"/>
        <end position="491"/>
    </location>
</feature>
<dbReference type="GO" id="GO:0016020">
    <property type="term" value="C:membrane"/>
    <property type="evidence" value="ECO:0007669"/>
    <property type="project" value="UniProtKB-SubCell"/>
</dbReference>
<keyword evidence="3 6" id="KW-1133">Transmembrane helix</keyword>